<dbReference type="CDD" id="cd12148">
    <property type="entry name" value="fungal_TF_MHR"/>
    <property type="match status" value="1"/>
</dbReference>
<name>A0A2J6SKX2_9HELO</name>
<dbReference type="PANTHER" id="PTHR47785">
    <property type="entry name" value="ZN(II)2CYS6 TRANSCRIPTION FACTOR (EUROFUNG)-RELATED-RELATED"/>
    <property type="match status" value="1"/>
</dbReference>
<dbReference type="InParanoid" id="A0A2J6SKX2"/>
<dbReference type="OrthoDB" id="426882at2759"/>
<dbReference type="Proteomes" id="UP000235371">
    <property type="component" value="Unassembled WGS sequence"/>
</dbReference>
<dbReference type="SMART" id="SM00066">
    <property type="entry name" value="GAL4"/>
    <property type="match status" value="1"/>
</dbReference>
<dbReference type="CDD" id="cd00067">
    <property type="entry name" value="GAL4"/>
    <property type="match status" value="1"/>
</dbReference>
<protein>
    <recommendedName>
        <fullName evidence="2">Zn(2)-C6 fungal-type domain-containing protein</fullName>
    </recommendedName>
</protein>
<keyword evidence="1" id="KW-0539">Nucleus</keyword>
<dbReference type="PROSITE" id="PS50048">
    <property type="entry name" value="ZN2_CY6_FUNGAL_2"/>
    <property type="match status" value="1"/>
</dbReference>
<dbReference type="Gene3D" id="4.10.240.10">
    <property type="entry name" value="Zn(2)-C6 fungal-type DNA-binding domain"/>
    <property type="match status" value="1"/>
</dbReference>
<organism evidence="3 4">
    <name type="scientific">Hyaloscypha bicolor E</name>
    <dbReference type="NCBI Taxonomy" id="1095630"/>
    <lineage>
        <taxon>Eukaryota</taxon>
        <taxon>Fungi</taxon>
        <taxon>Dikarya</taxon>
        <taxon>Ascomycota</taxon>
        <taxon>Pezizomycotina</taxon>
        <taxon>Leotiomycetes</taxon>
        <taxon>Helotiales</taxon>
        <taxon>Hyaloscyphaceae</taxon>
        <taxon>Hyaloscypha</taxon>
        <taxon>Hyaloscypha bicolor</taxon>
    </lineage>
</organism>
<proteinExistence type="predicted"/>
<dbReference type="RefSeq" id="XP_024728317.1">
    <property type="nucleotide sequence ID" value="XM_024884036.1"/>
</dbReference>
<dbReference type="PROSITE" id="PS00463">
    <property type="entry name" value="ZN2_CY6_FUNGAL_1"/>
    <property type="match status" value="1"/>
</dbReference>
<dbReference type="InterPro" id="IPR053181">
    <property type="entry name" value="EcdB-like_regulator"/>
</dbReference>
<evidence type="ECO:0000259" key="2">
    <source>
        <dbReference type="PROSITE" id="PS50048"/>
    </source>
</evidence>
<gene>
    <name evidence="3" type="ORF">K444DRAFT_636716</name>
</gene>
<evidence type="ECO:0000313" key="4">
    <source>
        <dbReference type="Proteomes" id="UP000235371"/>
    </source>
</evidence>
<dbReference type="GeneID" id="36592113"/>
<evidence type="ECO:0000256" key="1">
    <source>
        <dbReference type="ARBA" id="ARBA00023242"/>
    </source>
</evidence>
<dbReference type="GO" id="GO:0008270">
    <property type="term" value="F:zinc ion binding"/>
    <property type="evidence" value="ECO:0007669"/>
    <property type="project" value="InterPro"/>
</dbReference>
<evidence type="ECO:0000313" key="3">
    <source>
        <dbReference type="EMBL" id="PMD51413.1"/>
    </source>
</evidence>
<dbReference type="SUPFAM" id="SSF57701">
    <property type="entry name" value="Zn2/Cys6 DNA-binding domain"/>
    <property type="match status" value="1"/>
</dbReference>
<dbReference type="Pfam" id="PF00172">
    <property type="entry name" value="Zn_clus"/>
    <property type="match status" value="1"/>
</dbReference>
<dbReference type="EMBL" id="KZ613912">
    <property type="protein sequence ID" value="PMD51413.1"/>
    <property type="molecule type" value="Genomic_DNA"/>
</dbReference>
<dbReference type="AlphaFoldDB" id="A0A2J6SKX2"/>
<feature type="domain" description="Zn(2)-C6 fungal-type" evidence="2">
    <location>
        <begin position="20"/>
        <end position="50"/>
    </location>
</feature>
<dbReference type="GO" id="GO:0000981">
    <property type="term" value="F:DNA-binding transcription factor activity, RNA polymerase II-specific"/>
    <property type="evidence" value="ECO:0007669"/>
    <property type="project" value="InterPro"/>
</dbReference>
<dbReference type="InterPro" id="IPR001138">
    <property type="entry name" value="Zn2Cys6_DnaBD"/>
</dbReference>
<dbReference type="InterPro" id="IPR036864">
    <property type="entry name" value="Zn2-C6_fun-type_DNA-bd_sf"/>
</dbReference>
<sequence>MPAEHASNPHGSKRLKTDLACDTCRRRKQRCDGKRPSCAQCELAGFSCSYRPTPTSFETDASVLARLAQAEVRIEVLERELLSPPEAGTGPDVHNSLLLSTDDSRIPDLHTAAGHKILQYWPRLRVKLTLDLELFTFLKAADHEDTFLTGLVLGAEQEFPLVPAIQALENLYENQFELPLSLVDLLKVSPYFSKEHVLKSFYEARQVHQTILNLRECSLESLLVQTIAVRITRTGSAQLAHPTLEIYFKLALESFWKLHSESDKYAIPLTLCFAHILLYFFARPFNALGILQALKPAIDRFDRRRSGDEFLEEQKEVYNRLHYLLESDILTELDGVPSATSLRPSSISRPTPSEVSSTNNSTHEYLIQSQLFLRIILNKVLGSLYTANEAYITPEEAGPVISSLSIKLDTWYQSLPLEMQFSRNISSFNLTSRSMSLRIRELALRYYACHFILHRVVLYRVVYEDMEEAATPRSTRKEFEPWVLETCRSCTENAGLIILAQHAQYKSADDVPYHSWCELQLLVGAYAVLLQVQSVPALAPMFRDLGEIDSLLDAAEMVLRSVPFTSLSTWRTLDALTNVRYNLTLQTPR</sequence>
<reference evidence="3 4" key="1">
    <citation type="submission" date="2016-04" db="EMBL/GenBank/DDBJ databases">
        <title>A degradative enzymes factory behind the ericoid mycorrhizal symbiosis.</title>
        <authorList>
            <consortium name="DOE Joint Genome Institute"/>
            <person name="Martino E."/>
            <person name="Morin E."/>
            <person name="Grelet G."/>
            <person name="Kuo A."/>
            <person name="Kohler A."/>
            <person name="Daghino S."/>
            <person name="Barry K."/>
            <person name="Choi C."/>
            <person name="Cichocki N."/>
            <person name="Clum A."/>
            <person name="Copeland A."/>
            <person name="Hainaut M."/>
            <person name="Haridas S."/>
            <person name="Labutti K."/>
            <person name="Lindquist E."/>
            <person name="Lipzen A."/>
            <person name="Khouja H.-R."/>
            <person name="Murat C."/>
            <person name="Ohm R."/>
            <person name="Olson A."/>
            <person name="Spatafora J."/>
            <person name="Veneault-Fourrey C."/>
            <person name="Henrissat B."/>
            <person name="Grigoriev I."/>
            <person name="Martin F."/>
            <person name="Perotto S."/>
        </authorList>
    </citation>
    <scope>NUCLEOTIDE SEQUENCE [LARGE SCALE GENOMIC DNA]</scope>
    <source>
        <strain evidence="3 4">E</strain>
    </source>
</reference>
<accession>A0A2J6SKX2</accession>
<keyword evidence="4" id="KW-1185">Reference proteome</keyword>